<dbReference type="Pfam" id="PF02129">
    <property type="entry name" value="Peptidase_S15"/>
    <property type="match status" value="1"/>
</dbReference>
<gene>
    <name evidence="2" type="ORF">BKA16_004086</name>
</gene>
<dbReference type="EMBL" id="JACIFP010000001">
    <property type="protein sequence ID" value="MBB4137534.1"/>
    <property type="molecule type" value="Genomic_DNA"/>
</dbReference>
<evidence type="ECO:0000313" key="2">
    <source>
        <dbReference type="EMBL" id="MBB4137534.1"/>
    </source>
</evidence>
<reference evidence="2 3" key="1">
    <citation type="submission" date="2020-08" db="EMBL/GenBank/DDBJ databases">
        <title>Sequencing the genomes of 1000 actinobacteria strains.</title>
        <authorList>
            <person name="Klenk H.-P."/>
        </authorList>
    </citation>
    <scope>NUCLEOTIDE SEQUENCE [LARGE SCALE GENOMIC DNA]</scope>
    <source>
        <strain evidence="2 3">DSM 45298</strain>
    </source>
</reference>
<dbReference type="Proteomes" id="UP000551501">
    <property type="component" value="Unassembled WGS sequence"/>
</dbReference>
<dbReference type="RefSeq" id="WP_183372385.1">
    <property type="nucleotide sequence ID" value="NZ_BAABHL010000130.1"/>
</dbReference>
<evidence type="ECO:0000313" key="3">
    <source>
        <dbReference type="Proteomes" id="UP000551501"/>
    </source>
</evidence>
<dbReference type="Gene3D" id="3.40.50.1820">
    <property type="entry name" value="alpha/beta hydrolase"/>
    <property type="match status" value="1"/>
</dbReference>
<dbReference type="PANTHER" id="PTHR43265">
    <property type="entry name" value="ESTERASE ESTD"/>
    <property type="match status" value="1"/>
</dbReference>
<sequence>MSRRKKLMLTALGVVVALVLGCTVWILIAKDYAFHEERVTIPGPRGELHGVLATPADDDGPYGLVVFVHDDGAVDAADGDAYKPLWDAFAKAGFASLSWDKPGVNDSPGDWLDQSMHDRSAEVDAAIAWAHTRDDIDTTQIGAWGLGQAGFVLPVVAQARPDLRFMIAVDPAINWAHREEFAIRARAHTDDKSPAELAAALDRNARRVQLMNSDADYAAYLAAGVDDEPVSAARWGFLKRNRLADATASLRTVPIPTLLVLGGRDRDVDITLAERTYRAEVPRDLLTVKSFPDATHNMSRNDIEYRSGDIRTAGRRLLSPKSVYAPDYLETLRVFAKRQTE</sequence>
<dbReference type="GO" id="GO:0052689">
    <property type="term" value="F:carboxylic ester hydrolase activity"/>
    <property type="evidence" value="ECO:0007669"/>
    <property type="project" value="TreeGrafter"/>
</dbReference>
<dbReference type="InterPro" id="IPR000383">
    <property type="entry name" value="Xaa-Pro-like_dom"/>
</dbReference>
<keyword evidence="3" id="KW-1185">Reference proteome</keyword>
<proteinExistence type="predicted"/>
<dbReference type="AlphaFoldDB" id="A0A840F4G5"/>
<dbReference type="InterPro" id="IPR029058">
    <property type="entry name" value="AB_hydrolase_fold"/>
</dbReference>
<dbReference type="InterPro" id="IPR053145">
    <property type="entry name" value="AB_hydrolase_Est10"/>
</dbReference>
<dbReference type="SUPFAM" id="SSF53474">
    <property type="entry name" value="alpha/beta-Hydrolases"/>
    <property type="match status" value="1"/>
</dbReference>
<dbReference type="PROSITE" id="PS51257">
    <property type="entry name" value="PROKAR_LIPOPROTEIN"/>
    <property type="match status" value="1"/>
</dbReference>
<organism evidence="2 3">
    <name type="scientific">Gordonia humi</name>
    <dbReference type="NCBI Taxonomy" id="686429"/>
    <lineage>
        <taxon>Bacteria</taxon>
        <taxon>Bacillati</taxon>
        <taxon>Actinomycetota</taxon>
        <taxon>Actinomycetes</taxon>
        <taxon>Mycobacteriales</taxon>
        <taxon>Gordoniaceae</taxon>
        <taxon>Gordonia</taxon>
    </lineage>
</organism>
<feature type="domain" description="Xaa-Pro dipeptidyl-peptidase-like" evidence="1">
    <location>
        <begin position="80"/>
        <end position="266"/>
    </location>
</feature>
<dbReference type="PANTHER" id="PTHR43265:SF1">
    <property type="entry name" value="ESTERASE ESTD"/>
    <property type="match status" value="1"/>
</dbReference>
<comment type="caution">
    <text evidence="2">The sequence shown here is derived from an EMBL/GenBank/DDBJ whole genome shotgun (WGS) entry which is preliminary data.</text>
</comment>
<accession>A0A840F4G5</accession>
<protein>
    <recommendedName>
        <fullName evidence="1">Xaa-Pro dipeptidyl-peptidase-like domain-containing protein</fullName>
    </recommendedName>
</protein>
<name>A0A840F4G5_9ACTN</name>
<evidence type="ECO:0000259" key="1">
    <source>
        <dbReference type="Pfam" id="PF02129"/>
    </source>
</evidence>